<keyword evidence="2" id="KW-1133">Transmembrane helix</keyword>
<organism evidence="3 4">
    <name type="scientific">Triparma laevis f. longispina</name>
    <dbReference type="NCBI Taxonomy" id="1714387"/>
    <lineage>
        <taxon>Eukaryota</taxon>
        <taxon>Sar</taxon>
        <taxon>Stramenopiles</taxon>
        <taxon>Ochrophyta</taxon>
        <taxon>Bolidophyceae</taxon>
        <taxon>Parmales</taxon>
        <taxon>Triparmaceae</taxon>
        <taxon>Triparma</taxon>
    </lineage>
</organism>
<comment type="caution">
    <text evidence="3">The sequence shown here is derived from an EMBL/GenBank/DDBJ whole genome shotgun (WGS) entry which is preliminary data.</text>
</comment>
<evidence type="ECO:0000313" key="4">
    <source>
        <dbReference type="Proteomes" id="UP001165122"/>
    </source>
</evidence>
<evidence type="ECO:0000313" key="3">
    <source>
        <dbReference type="EMBL" id="GMH54507.1"/>
    </source>
</evidence>
<feature type="transmembrane region" description="Helical" evidence="2">
    <location>
        <begin position="80"/>
        <end position="103"/>
    </location>
</feature>
<dbReference type="OrthoDB" id="192732at2759"/>
<keyword evidence="4" id="KW-1185">Reference proteome</keyword>
<sequence>MIPPPKLLPTTCINFIPCDNNIHSKLELSFTDLPLGSSFHGQGGHIALNFTGKEDRALIEIPMEITKTVRSINAELPPMLNFSLFFWCMQVPLLVLAAIYPMIVEEIGGGQMVVVVLAVFILPVIVLRLTVRELVKEIRRLAKKYNQTYYMQVGVKEFVPFWTEGGGFLWRKDAFMTGLGVGSRVYLFVQLEFGAPKISDDLSELSRRQNSGVLKQEEAKKKIKGMTAGLVTGRVTPVLPVHNGKGGGVTGPRMTNRQTSEKRGSMQSAPSRRGSMTSPTPASGGPPKRGGMRTAASRRGSLTM</sequence>
<evidence type="ECO:0000256" key="2">
    <source>
        <dbReference type="SAM" id="Phobius"/>
    </source>
</evidence>
<reference evidence="4" key="1">
    <citation type="journal article" date="2023" name="Commun. Biol.">
        <title>Genome analysis of Parmales, the sister group of diatoms, reveals the evolutionary specialization of diatoms from phago-mixotrophs to photoautotrophs.</title>
        <authorList>
            <person name="Ban H."/>
            <person name="Sato S."/>
            <person name="Yoshikawa S."/>
            <person name="Yamada K."/>
            <person name="Nakamura Y."/>
            <person name="Ichinomiya M."/>
            <person name="Sato N."/>
            <person name="Blanc-Mathieu R."/>
            <person name="Endo H."/>
            <person name="Kuwata A."/>
            <person name="Ogata H."/>
        </authorList>
    </citation>
    <scope>NUCLEOTIDE SEQUENCE [LARGE SCALE GENOMIC DNA]</scope>
    <source>
        <strain evidence="4">NIES 3700</strain>
    </source>
</reference>
<dbReference type="AlphaFoldDB" id="A0A9W6ZHJ0"/>
<gene>
    <name evidence="3" type="ORF">TrLO_g9319</name>
</gene>
<keyword evidence="2" id="KW-0812">Transmembrane</keyword>
<proteinExistence type="predicted"/>
<accession>A0A9W6ZHJ0</accession>
<dbReference type="EMBL" id="BRXW01000435">
    <property type="protein sequence ID" value="GMH54507.1"/>
    <property type="molecule type" value="Genomic_DNA"/>
</dbReference>
<name>A0A9W6ZHJ0_9STRA</name>
<keyword evidence="2" id="KW-0472">Membrane</keyword>
<evidence type="ECO:0000256" key="1">
    <source>
        <dbReference type="SAM" id="MobiDB-lite"/>
    </source>
</evidence>
<feature type="region of interest" description="Disordered" evidence="1">
    <location>
        <begin position="237"/>
        <end position="304"/>
    </location>
</feature>
<dbReference type="Proteomes" id="UP001165122">
    <property type="component" value="Unassembled WGS sequence"/>
</dbReference>
<feature type="transmembrane region" description="Helical" evidence="2">
    <location>
        <begin position="109"/>
        <end position="131"/>
    </location>
</feature>
<protein>
    <submittedName>
        <fullName evidence="3">Uncharacterized protein</fullName>
    </submittedName>
</protein>
<feature type="compositionally biased region" description="Polar residues" evidence="1">
    <location>
        <begin position="265"/>
        <end position="281"/>
    </location>
</feature>